<dbReference type="Proteomes" id="UP000427071">
    <property type="component" value="Chromosome"/>
</dbReference>
<evidence type="ECO:0000313" key="1">
    <source>
        <dbReference type="EMBL" id="QGU02639.1"/>
    </source>
</evidence>
<protein>
    <submittedName>
        <fullName evidence="1">Uncharacterized protein</fullName>
    </submittedName>
</protein>
<dbReference type="AlphaFoldDB" id="A0A6B8VI01"/>
<gene>
    <name evidence="1" type="ORF">CKALI_08915</name>
</gene>
<proteinExistence type="predicted"/>
<dbReference type="KEGG" id="ckw:CKALI_08915"/>
<organism evidence="1 2">
    <name type="scientific">Corynebacterium kalinowskii</name>
    <dbReference type="NCBI Taxonomy" id="2675216"/>
    <lineage>
        <taxon>Bacteria</taxon>
        <taxon>Bacillati</taxon>
        <taxon>Actinomycetota</taxon>
        <taxon>Actinomycetes</taxon>
        <taxon>Mycobacteriales</taxon>
        <taxon>Corynebacteriaceae</taxon>
        <taxon>Corynebacterium</taxon>
    </lineage>
</organism>
<sequence length="36" mass="3808">MSKVTVKYGTDLHLVCPGHTLNITAETCTEGNLACS</sequence>
<evidence type="ECO:0000313" key="2">
    <source>
        <dbReference type="Proteomes" id="UP000427071"/>
    </source>
</evidence>
<keyword evidence="2" id="KW-1185">Reference proteome</keyword>
<accession>A0A6B8VI01</accession>
<name>A0A6B8VI01_9CORY</name>
<dbReference type="EMBL" id="CP046452">
    <property type="protein sequence ID" value="QGU02639.1"/>
    <property type="molecule type" value="Genomic_DNA"/>
</dbReference>
<reference evidence="2" key="1">
    <citation type="submission" date="2019-11" db="EMBL/GenBank/DDBJ databases">
        <title>Complete genome sequence of Corynebacterium kalinowskii 1959, a novel Corynebacterium species isolated from soil of a small paddock in Vilsendorf, Germany.</title>
        <authorList>
            <person name="Schaffert L."/>
            <person name="Ruwe M."/>
            <person name="Milse J."/>
            <person name="Hanuschka K."/>
            <person name="Ortseifen V."/>
            <person name="Droste J."/>
            <person name="Brandt D."/>
            <person name="Schlueter L."/>
            <person name="Kutter Y."/>
            <person name="Vinke S."/>
            <person name="Viehoefer P."/>
            <person name="Jacob L."/>
            <person name="Luebke N.-C."/>
            <person name="Schulte-Berndt E."/>
            <person name="Hain C."/>
            <person name="Linder M."/>
            <person name="Schmidt P."/>
            <person name="Wollenschlaeger L."/>
            <person name="Luttermann T."/>
            <person name="Thieme E."/>
            <person name="Hassa J."/>
            <person name="Haak M."/>
            <person name="Wittchen M."/>
            <person name="Mentz A."/>
            <person name="Persicke M."/>
            <person name="Busche T."/>
            <person name="Ruckert C."/>
        </authorList>
    </citation>
    <scope>NUCLEOTIDE SEQUENCE [LARGE SCALE GENOMIC DNA]</scope>
    <source>
        <strain evidence="2">1959</strain>
    </source>
</reference>